<accession>A0A1G7USL7</accession>
<reference evidence="1 2" key="1">
    <citation type="submission" date="2016-10" db="EMBL/GenBank/DDBJ databases">
        <authorList>
            <person name="de Groot N.N."/>
        </authorList>
    </citation>
    <scope>NUCLEOTIDE SEQUENCE [LARGE SCALE GENOMIC DNA]</scope>
    <source>
        <strain evidence="1 2">DSM 28129</strain>
    </source>
</reference>
<dbReference type="RefSeq" id="WP_091236344.1">
    <property type="nucleotide sequence ID" value="NZ_FNBG01000050.1"/>
</dbReference>
<evidence type="ECO:0000313" key="1">
    <source>
        <dbReference type="EMBL" id="SDG50513.1"/>
    </source>
</evidence>
<protein>
    <submittedName>
        <fullName evidence="1">S-formylglutathione hydrolase FrmB</fullName>
    </submittedName>
</protein>
<dbReference type="Proteomes" id="UP000198972">
    <property type="component" value="Unassembled WGS sequence"/>
</dbReference>
<dbReference type="Pfam" id="PF00756">
    <property type="entry name" value="Esterase"/>
    <property type="match status" value="1"/>
</dbReference>
<name>A0A1G7USL7_9BACL</name>
<dbReference type="InterPro" id="IPR000801">
    <property type="entry name" value="Esterase-like"/>
</dbReference>
<dbReference type="OrthoDB" id="9803578at2"/>
<keyword evidence="2" id="KW-1185">Reference proteome</keyword>
<proteinExistence type="predicted"/>
<dbReference type="InterPro" id="IPR029058">
    <property type="entry name" value="AB_hydrolase_fold"/>
</dbReference>
<dbReference type="PANTHER" id="PTHR48098">
    <property type="entry name" value="ENTEROCHELIN ESTERASE-RELATED"/>
    <property type="match status" value="1"/>
</dbReference>
<dbReference type="PANTHER" id="PTHR48098:SF1">
    <property type="entry name" value="DIACYLGLYCEROL ACYLTRANSFERASE_MYCOLYLTRANSFERASE AG85A"/>
    <property type="match status" value="1"/>
</dbReference>
<gene>
    <name evidence="1" type="ORF">SAMN04488542_15010</name>
</gene>
<dbReference type="AlphaFoldDB" id="A0A1G7USL7"/>
<keyword evidence="1" id="KW-0378">Hydrolase</keyword>
<evidence type="ECO:0000313" key="2">
    <source>
        <dbReference type="Proteomes" id="UP000198972"/>
    </source>
</evidence>
<dbReference type="GO" id="GO:0016747">
    <property type="term" value="F:acyltransferase activity, transferring groups other than amino-acyl groups"/>
    <property type="evidence" value="ECO:0007669"/>
    <property type="project" value="TreeGrafter"/>
</dbReference>
<organism evidence="1 2">
    <name type="scientific">Fontibacillus panacisegetis</name>
    <dbReference type="NCBI Taxonomy" id="670482"/>
    <lineage>
        <taxon>Bacteria</taxon>
        <taxon>Bacillati</taxon>
        <taxon>Bacillota</taxon>
        <taxon>Bacilli</taxon>
        <taxon>Bacillales</taxon>
        <taxon>Paenibacillaceae</taxon>
        <taxon>Fontibacillus</taxon>
    </lineage>
</organism>
<sequence length="251" mass="28323">MAFIQMALYSETLEMSTDVNVVIPLDSKCRLQDGKLPVMYLLHGLGGDHSQWTRQSSVERYAEEKGIALVMPRVDRSYYMDMKQGADYFTYLSSELPSVLQSVFPISNRREDTFVAGLSMGGYGAFKLALRNPDRFAAAASLSGSLDMVHRLSQPEVFRNGEEGRIFGSIQELKGSDDDLFALACRVAASGNQPKLFQCCGTEDFLYQGNQNFLKHAEEIGLQVTYEEEPGTHEWGYWDRKISRVMDWLPI</sequence>
<dbReference type="EMBL" id="FNBG01000050">
    <property type="protein sequence ID" value="SDG50513.1"/>
    <property type="molecule type" value="Genomic_DNA"/>
</dbReference>
<dbReference type="GO" id="GO:0016787">
    <property type="term" value="F:hydrolase activity"/>
    <property type="evidence" value="ECO:0007669"/>
    <property type="project" value="UniProtKB-KW"/>
</dbReference>
<dbReference type="InterPro" id="IPR050583">
    <property type="entry name" value="Mycobacterial_A85_antigen"/>
</dbReference>
<dbReference type="STRING" id="670482.SAMN04488542_15010"/>
<dbReference type="Gene3D" id="3.40.50.1820">
    <property type="entry name" value="alpha/beta hydrolase"/>
    <property type="match status" value="1"/>
</dbReference>
<dbReference type="SUPFAM" id="SSF53474">
    <property type="entry name" value="alpha/beta-Hydrolases"/>
    <property type="match status" value="1"/>
</dbReference>